<dbReference type="GO" id="GO:0019069">
    <property type="term" value="P:viral capsid assembly"/>
    <property type="evidence" value="ECO:0007669"/>
    <property type="project" value="InterPro"/>
</dbReference>
<evidence type="ECO:0000256" key="2">
    <source>
        <dbReference type="ARBA" id="ARBA00022562"/>
    </source>
</evidence>
<dbReference type="Pfam" id="PF03327">
    <property type="entry name" value="Herpes_VP19C"/>
    <property type="match status" value="1"/>
</dbReference>
<dbReference type="OrthoDB" id="11563at10239"/>
<evidence type="ECO:0000256" key="3">
    <source>
        <dbReference type="ARBA" id="ARBA00022844"/>
    </source>
</evidence>
<name>A0A2D0ZMJ9_9GAMA</name>
<evidence type="ECO:0000313" key="4">
    <source>
        <dbReference type="EMBL" id="ATA58293.1"/>
    </source>
</evidence>
<dbReference type="EMBL" id="MF385016">
    <property type="protein sequence ID" value="ATA58293.1"/>
    <property type="molecule type" value="Genomic_DNA"/>
</dbReference>
<dbReference type="GO" id="GO:0003677">
    <property type="term" value="F:DNA binding"/>
    <property type="evidence" value="ECO:0007669"/>
    <property type="project" value="InterPro"/>
</dbReference>
<sequence>MWEDGAMCGGLRRGWLTVLIFFRSPRSRAVLRLEMKTKVNEEQYSRVRDEVLRLIPAQPTRVSLTNGKAFSRDVRQLLSKYATSTTPSIHLFRDVLLDLPLRQPLYGDFLIHARTVNEREPVGTFLFAWKQLDGCSSIDTLFTPASLFRIGGMTEAAAPDVYRMSNIWYGEDVGLAELIEGLRDLVYRGTFHNFLTPVGVMVQNINSTFINRVTSVVRGEVLSKTTPPETVRALFPIDLFVDLDGACSSQSDSAVWEPRGAKCFYYACVTYPIVEGNPALSLMFFKSNRGFQDVVLGLKVFYAQVMRHKLDHFQANMHIDCFTFGAVCRIGYSSANSAAGLNSLSFKGASLRVIEVSDFTVDIGSWTVLI</sequence>
<dbReference type="HAMAP" id="MF_04018">
    <property type="entry name" value="HSV_TRX1"/>
    <property type="match status" value="1"/>
</dbReference>
<dbReference type="Proteomes" id="UP000290797">
    <property type="component" value="Segment"/>
</dbReference>
<keyword evidence="2" id="KW-1048">Host nucleus</keyword>
<evidence type="ECO:0000256" key="1">
    <source>
        <dbReference type="ARBA" id="ARBA00022561"/>
    </source>
</evidence>
<keyword evidence="1" id="KW-0167">Capsid protein</keyword>
<keyword evidence="3" id="KW-0946">Virion</keyword>
<accession>A0A2D0ZMJ9</accession>
<reference evidence="4" key="1">
    <citation type="journal article" date="2018" name="Virology">
        <title>Isolation, characterization and prevalence of a novel Gammaherpesvirus in Eptesicus fuscus, the North American big brown bat.</title>
        <authorList>
            <person name="Subudhi S."/>
            <person name="Rapin N."/>
            <person name="Dorville N."/>
            <person name="Hill J.E."/>
            <person name="Town J."/>
            <person name="Willis C.K."/>
            <person name="Bollinger T.K."/>
            <person name="Misra V."/>
        </authorList>
    </citation>
    <scope>NUCLEOTIDE SEQUENCE</scope>
</reference>
<keyword evidence="5" id="KW-1185">Reference proteome</keyword>
<dbReference type="GO" id="GO:0019028">
    <property type="term" value="C:viral capsid"/>
    <property type="evidence" value="ECO:0007669"/>
    <property type="project" value="UniProtKB-KW"/>
</dbReference>
<organism evidence="4">
    <name type="scientific">vespertilionid gammaherpesvirus 3</name>
    <dbReference type="NCBI Taxonomy" id="2846598"/>
    <lineage>
        <taxon>Viruses</taxon>
        <taxon>Duplodnaviria</taxon>
        <taxon>Heunggongvirae</taxon>
        <taxon>Peploviricota</taxon>
        <taxon>Herviviricetes</taxon>
        <taxon>Herpesvirales</taxon>
        <taxon>Orthoherpesviridae</taxon>
        <taxon>Gammaherpesvirinae</taxon>
        <taxon>Patagivirus</taxon>
        <taxon>Patagivirus vespertilionidgamma3</taxon>
    </lineage>
</organism>
<proteinExistence type="inferred from homology"/>
<dbReference type="InterPro" id="IPR004999">
    <property type="entry name" value="Herpes_1"/>
</dbReference>
<protein>
    <submittedName>
        <fullName evidence="4">Capsid shell protein VP19C</fullName>
    </submittedName>
</protein>
<evidence type="ECO:0000313" key="5">
    <source>
        <dbReference type="Proteomes" id="UP000290797"/>
    </source>
</evidence>